<dbReference type="GO" id="GO:0017110">
    <property type="term" value="F:nucleoside diphosphate phosphatase activity"/>
    <property type="evidence" value="ECO:0007669"/>
    <property type="project" value="InterPro"/>
</dbReference>
<dbReference type="InterPro" id="IPR015797">
    <property type="entry name" value="NUDIX_hydrolase-like_dom_sf"/>
</dbReference>
<keyword evidence="4" id="KW-0460">Magnesium</keyword>
<evidence type="ECO:0000313" key="6">
    <source>
        <dbReference type="EMBL" id="EED34128.1"/>
    </source>
</evidence>
<protein>
    <recommendedName>
        <fullName evidence="3 4">Phosphatase NudJ</fullName>
        <ecNumber evidence="4">3.6.1.-</ecNumber>
    </recommendedName>
</protein>
<evidence type="ECO:0000256" key="2">
    <source>
        <dbReference type="ARBA" id="ARBA00011245"/>
    </source>
</evidence>
<dbReference type="EC" id="3.6.1.-" evidence="4"/>
<accession>B8KRL6</accession>
<gene>
    <name evidence="4" type="primary">nudJ</name>
    <name evidence="6" type="ORF">NOR51B_65</name>
</gene>
<evidence type="ECO:0000259" key="5">
    <source>
        <dbReference type="PROSITE" id="PS51462"/>
    </source>
</evidence>
<dbReference type="Pfam" id="PF00293">
    <property type="entry name" value="NUDIX"/>
    <property type="match status" value="1"/>
</dbReference>
<reference evidence="7" key="1">
    <citation type="journal article" date="2013" name="BMC Microbiol.">
        <title>Taxonomy and evolution of bacteriochlorophyll a-containing members of the OM60/NOR5 clade of marine gammaproteobacteria: description of Luminiphilus syltensis gen. nov., sp. nov., reclassification of Haliea rubra as Pseudohaliea rubra gen. nov., comb. nov., and emendation of Chromatocurvus halotolerans.</title>
        <authorList>
            <person name="Spring S."/>
            <person name="Riedel T."/>
            <person name="Sproer C."/>
            <person name="Yan S."/>
            <person name="Harder J."/>
            <person name="Fuchs B.M."/>
        </authorList>
    </citation>
    <scope>NUCLEOTIDE SEQUENCE [LARGE SCALE GENOMIC DNA]</scope>
    <source>
        <strain evidence="7">NOR51-B</strain>
    </source>
</reference>
<organism evidence="6 7">
    <name type="scientific">Luminiphilus syltensis NOR5-1B</name>
    <dbReference type="NCBI Taxonomy" id="565045"/>
    <lineage>
        <taxon>Bacteria</taxon>
        <taxon>Pseudomonadati</taxon>
        <taxon>Pseudomonadota</taxon>
        <taxon>Gammaproteobacteria</taxon>
        <taxon>Cellvibrionales</taxon>
        <taxon>Halieaceae</taxon>
        <taxon>Luminiphilus</taxon>
    </lineage>
</organism>
<feature type="domain" description="Nudix hydrolase" evidence="5">
    <location>
        <begin position="11"/>
        <end position="144"/>
    </location>
</feature>
<name>B8KRL6_9GAMM</name>
<dbReference type="Proteomes" id="UP000004699">
    <property type="component" value="Unassembled WGS sequence"/>
</dbReference>
<comment type="similarity">
    <text evidence="1 4">Belongs to the Nudix hydrolase family. NudJ subfamily.</text>
</comment>
<evidence type="ECO:0000256" key="3">
    <source>
        <dbReference type="ARBA" id="ARBA00015552"/>
    </source>
</evidence>
<dbReference type="STRING" id="565045.NOR51B_65"/>
<evidence type="ECO:0000256" key="1">
    <source>
        <dbReference type="ARBA" id="ARBA00007608"/>
    </source>
</evidence>
<keyword evidence="7" id="KW-1185">Reference proteome</keyword>
<dbReference type="Gene3D" id="3.90.79.10">
    <property type="entry name" value="Nucleoside Triphosphate Pyrophosphohydrolase"/>
    <property type="match status" value="1"/>
</dbReference>
<comment type="subunit">
    <text evidence="2 4">Monomer.</text>
</comment>
<dbReference type="PANTHER" id="PTHR43222:SF11">
    <property type="entry name" value="PHOSPHATASE NUDJ"/>
    <property type="match status" value="1"/>
</dbReference>
<dbReference type="AlphaFoldDB" id="B8KRL6"/>
<dbReference type="PROSITE" id="PS51462">
    <property type="entry name" value="NUDIX"/>
    <property type="match status" value="1"/>
</dbReference>
<dbReference type="EMBL" id="DS999411">
    <property type="protein sequence ID" value="EED34128.1"/>
    <property type="molecule type" value="Genomic_DNA"/>
</dbReference>
<dbReference type="OrthoDB" id="8594221at2"/>
<sequence length="157" mass="17339">MIATIAQDSPRWRPNATVAAVIADGDRFLLVEESDPSTGATVFNQPAGHLEPGEGLIAAVEREVLEETRWHCHVSNYLGVALYTGGNGVTYLRHTFVATALTHDPTKALDPSIIAVHWFSLDEIRHRSQQLRSPLVYKAIEQFIKGQWAPLSLVVDL</sequence>
<keyword evidence="4 6" id="KW-0378">Hydrolase</keyword>
<evidence type="ECO:0000256" key="4">
    <source>
        <dbReference type="RuleBase" id="RU364043"/>
    </source>
</evidence>
<dbReference type="eggNOG" id="COG1051">
    <property type="taxonomic scope" value="Bacteria"/>
</dbReference>
<comment type="cofactor">
    <cofactor evidence="4">
        <name>Mg(2+)</name>
        <dbReference type="ChEBI" id="CHEBI:18420"/>
    </cofactor>
</comment>
<proteinExistence type="inferred from homology"/>
<dbReference type="PANTHER" id="PTHR43222">
    <property type="entry name" value="NUDIX HYDROLASE 23"/>
    <property type="match status" value="1"/>
</dbReference>
<dbReference type="GO" id="GO:0004787">
    <property type="term" value="F:thiamine diphosphate phosphatase activity"/>
    <property type="evidence" value="ECO:0007669"/>
    <property type="project" value="InterPro"/>
</dbReference>
<dbReference type="HOGENOM" id="CLU_037162_6_1_6"/>
<dbReference type="CDD" id="cd03675">
    <property type="entry name" value="NUDIX_Hydrolase"/>
    <property type="match status" value="1"/>
</dbReference>
<dbReference type="RefSeq" id="WP_009018876.1">
    <property type="nucleotide sequence ID" value="NZ_DS999411.1"/>
</dbReference>
<dbReference type="SUPFAM" id="SSF55811">
    <property type="entry name" value="Nudix"/>
    <property type="match status" value="1"/>
</dbReference>
<evidence type="ECO:0000313" key="7">
    <source>
        <dbReference type="Proteomes" id="UP000004699"/>
    </source>
</evidence>
<dbReference type="GO" id="GO:0017111">
    <property type="term" value="F:ribonucleoside triphosphate phosphatase activity"/>
    <property type="evidence" value="ECO:0007669"/>
    <property type="project" value="InterPro"/>
</dbReference>
<dbReference type="InterPro" id="IPR033713">
    <property type="entry name" value="NudJ"/>
</dbReference>
<dbReference type="InterPro" id="IPR000086">
    <property type="entry name" value="NUDIX_hydrolase_dom"/>
</dbReference>